<name>A0ABM6RMP4_9FIRM</name>
<proteinExistence type="predicted"/>
<dbReference type="EMBL" id="CP019454">
    <property type="protein sequence ID" value="AUW92603.1"/>
    <property type="molecule type" value="Genomic_DNA"/>
</dbReference>
<organism evidence="1 2">
    <name type="scientific">Sulfobacillus thermotolerans</name>
    <dbReference type="NCBI Taxonomy" id="338644"/>
    <lineage>
        <taxon>Bacteria</taxon>
        <taxon>Bacillati</taxon>
        <taxon>Bacillota</taxon>
        <taxon>Clostridia</taxon>
        <taxon>Eubacteriales</taxon>
        <taxon>Clostridiales Family XVII. Incertae Sedis</taxon>
        <taxon>Sulfobacillus</taxon>
    </lineage>
</organism>
<dbReference type="PROSITE" id="PS51257">
    <property type="entry name" value="PROKAR_LIPOPROTEIN"/>
    <property type="match status" value="1"/>
</dbReference>
<reference evidence="1 2" key="1">
    <citation type="journal article" date="2019" name="Sci. Rep.">
        <title>Sulfobacillus thermotolerans: new insights into resistance and metabolic capacities of acidophilic chemolithotrophs.</title>
        <authorList>
            <person name="Panyushkina A.E."/>
            <person name="Babenko V.V."/>
            <person name="Nikitina A.S."/>
            <person name="Selezneva O.V."/>
            <person name="Tsaplina I.A."/>
            <person name="Letarova M.A."/>
            <person name="Kostryukova E.S."/>
            <person name="Letarov A.V."/>
        </authorList>
    </citation>
    <scope>NUCLEOTIDE SEQUENCE [LARGE SCALE GENOMIC DNA]</scope>
    <source>
        <strain evidence="1 2">Kr1</strain>
    </source>
</reference>
<protein>
    <recommendedName>
        <fullName evidence="3">Lipoprotein</fullName>
    </recommendedName>
</protein>
<evidence type="ECO:0000313" key="2">
    <source>
        <dbReference type="Proteomes" id="UP000325292"/>
    </source>
</evidence>
<sequence length="210" mass="23786">MDLTRTLRTLITGATLLGLLAGCGRSATFSYHSHYTVRTEPVPRSFQHGLPDPIWFPENSRQLNPAPTTRYRPSLVGVRVPHGNPTRAILKTVNALAHANTLVQAEDQVVSADRSWVHQEWDRGIWRPSAPQYPAVHLWEIKSMPASAAPFSWVVRDRFGTRVWRDSWVIAGGMPGTTYAHSLQLYGPRSISWDYFLNVDGHWLLYQICN</sequence>
<evidence type="ECO:0000313" key="1">
    <source>
        <dbReference type="EMBL" id="AUW92603.1"/>
    </source>
</evidence>
<dbReference type="Proteomes" id="UP000325292">
    <property type="component" value="Chromosome"/>
</dbReference>
<accession>A0ABM6RMP4</accession>
<gene>
    <name evidence="1" type="ORF">BXT84_00435</name>
</gene>
<evidence type="ECO:0008006" key="3">
    <source>
        <dbReference type="Google" id="ProtNLM"/>
    </source>
</evidence>
<keyword evidence="2" id="KW-1185">Reference proteome</keyword>